<feature type="transmembrane region" description="Helical" evidence="8">
    <location>
        <begin position="24"/>
        <end position="41"/>
    </location>
</feature>
<dbReference type="SUPFAM" id="SSF161098">
    <property type="entry name" value="MetI-like"/>
    <property type="match status" value="1"/>
</dbReference>
<feature type="region of interest" description="Disordered" evidence="9">
    <location>
        <begin position="265"/>
        <end position="288"/>
    </location>
</feature>
<comment type="similarity">
    <text evidence="8">Belongs to the binding-protein-dependent transport system permease family.</text>
</comment>
<evidence type="ECO:0000259" key="10">
    <source>
        <dbReference type="PROSITE" id="PS50928"/>
    </source>
</evidence>
<evidence type="ECO:0000256" key="6">
    <source>
        <dbReference type="ARBA" id="ARBA00022989"/>
    </source>
</evidence>
<keyword evidence="2 8" id="KW-0813">Transport</keyword>
<reference evidence="11 12" key="1">
    <citation type="submission" date="2018-02" db="EMBL/GenBank/DDBJ databases">
        <title>Genomic Encyclopedia of Archaeal and Bacterial Type Strains, Phase II (KMG-II): from individual species to whole genera.</title>
        <authorList>
            <person name="Goeker M."/>
        </authorList>
    </citation>
    <scope>NUCLEOTIDE SEQUENCE [LARGE SCALE GENOMIC DNA]</scope>
    <source>
        <strain evidence="11 12">DSM 22857</strain>
    </source>
</reference>
<dbReference type="OrthoDB" id="4219855at2"/>
<protein>
    <submittedName>
        <fullName evidence="11">Putative spermidine/putrescine transport system permease protein</fullName>
    </submittedName>
</protein>
<feature type="domain" description="ABC transmembrane type-1" evidence="10">
    <location>
        <begin position="71"/>
        <end position="259"/>
    </location>
</feature>
<evidence type="ECO:0000313" key="12">
    <source>
        <dbReference type="Proteomes" id="UP000239485"/>
    </source>
</evidence>
<evidence type="ECO:0000256" key="5">
    <source>
        <dbReference type="ARBA" id="ARBA00022692"/>
    </source>
</evidence>
<dbReference type="Proteomes" id="UP000239485">
    <property type="component" value="Unassembled WGS sequence"/>
</dbReference>
<feature type="compositionally biased region" description="Low complexity" evidence="9">
    <location>
        <begin position="272"/>
        <end position="288"/>
    </location>
</feature>
<sequence>MTGGRRAGGQPGGRAGAVLVRGSLLLWFLLPLVPLVLWAAAERWSAPAVLPQRWGTAGWSAAAEAGAAPAFARSLLLGAAVAAIATPAGALAARALAHGLVHRSRLVSALLLAPVALPPFAVVMGLNVLLLRARVPALVGVVAVLVVAALPYTTYVLRVAYAGYDTSYEEEARLLGATPRAVWWRVRLPLLAPALAGAAFLAFLVGWSDYIVTVLIGGGRLVTYPLLIASAASGVGNEAVVAVLSLTSLLPPLALLLLAGASGLRGRGGRGRPSPAAAAAPAREVVVR</sequence>
<dbReference type="InterPro" id="IPR035906">
    <property type="entry name" value="MetI-like_sf"/>
</dbReference>
<feature type="transmembrane region" description="Helical" evidence="8">
    <location>
        <begin position="239"/>
        <end position="264"/>
    </location>
</feature>
<comment type="caution">
    <text evidence="11">The sequence shown here is derived from an EMBL/GenBank/DDBJ whole genome shotgun (WGS) entry which is preliminary data.</text>
</comment>
<dbReference type="AlphaFoldDB" id="A0A2S6IVH5"/>
<evidence type="ECO:0000313" key="11">
    <source>
        <dbReference type="EMBL" id="PPK98153.1"/>
    </source>
</evidence>
<organism evidence="11 12">
    <name type="scientific">Kineococcus xinjiangensis</name>
    <dbReference type="NCBI Taxonomy" id="512762"/>
    <lineage>
        <taxon>Bacteria</taxon>
        <taxon>Bacillati</taxon>
        <taxon>Actinomycetota</taxon>
        <taxon>Actinomycetes</taxon>
        <taxon>Kineosporiales</taxon>
        <taxon>Kineosporiaceae</taxon>
        <taxon>Kineococcus</taxon>
    </lineage>
</organism>
<feature type="transmembrane region" description="Helical" evidence="8">
    <location>
        <begin position="75"/>
        <end position="97"/>
    </location>
</feature>
<keyword evidence="3" id="KW-1003">Cell membrane</keyword>
<evidence type="ECO:0000256" key="3">
    <source>
        <dbReference type="ARBA" id="ARBA00022475"/>
    </source>
</evidence>
<keyword evidence="5 8" id="KW-0812">Transmembrane</keyword>
<keyword evidence="7 8" id="KW-0472">Membrane</keyword>
<dbReference type="InterPro" id="IPR000515">
    <property type="entry name" value="MetI-like"/>
</dbReference>
<comment type="subcellular location">
    <subcellularLocation>
        <location evidence="1">Cell inner membrane</location>
        <topology evidence="1">Multi-pass membrane protein</topology>
    </subcellularLocation>
    <subcellularLocation>
        <location evidence="8">Cell membrane</location>
        <topology evidence="8">Multi-pass membrane protein</topology>
    </subcellularLocation>
</comment>
<dbReference type="PANTHER" id="PTHR43357">
    <property type="entry name" value="INNER MEMBRANE ABC TRANSPORTER PERMEASE PROTEIN YDCV"/>
    <property type="match status" value="1"/>
</dbReference>
<dbReference type="GO" id="GO:0005886">
    <property type="term" value="C:plasma membrane"/>
    <property type="evidence" value="ECO:0007669"/>
    <property type="project" value="UniProtKB-SubCell"/>
</dbReference>
<dbReference type="Pfam" id="PF00528">
    <property type="entry name" value="BPD_transp_1"/>
    <property type="match status" value="1"/>
</dbReference>
<name>A0A2S6IVH5_9ACTN</name>
<dbReference type="PANTHER" id="PTHR43357:SF4">
    <property type="entry name" value="INNER MEMBRANE ABC TRANSPORTER PERMEASE PROTEIN YDCV"/>
    <property type="match status" value="1"/>
</dbReference>
<dbReference type="PROSITE" id="PS50928">
    <property type="entry name" value="ABC_TM1"/>
    <property type="match status" value="1"/>
</dbReference>
<evidence type="ECO:0000256" key="2">
    <source>
        <dbReference type="ARBA" id="ARBA00022448"/>
    </source>
</evidence>
<proteinExistence type="inferred from homology"/>
<evidence type="ECO:0000256" key="1">
    <source>
        <dbReference type="ARBA" id="ARBA00004429"/>
    </source>
</evidence>
<evidence type="ECO:0000256" key="7">
    <source>
        <dbReference type="ARBA" id="ARBA00023136"/>
    </source>
</evidence>
<feature type="transmembrane region" description="Helical" evidence="8">
    <location>
        <begin position="109"/>
        <end position="131"/>
    </location>
</feature>
<keyword evidence="4" id="KW-0997">Cell inner membrane</keyword>
<dbReference type="Gene3D" id="1.10.3720.10">
    <property type="entry name" value="MetI-like"/>
    <property type="match status" value="1"/>
</dbReference>
<evidence type="ECO:0000256" key="9">
    <source>
        <dbReference type="SAM" id="MobiDB-lite"/>
    </source>
</evidence>
<accession>A0A2S6IVH5</accession>
<keyword evidence="12" id="KW-1185">Reference proteome</keyword>
<keyword evidence="6 8" id="KW-1133">Transmembrane helix</keyword>
<evidence type="ECO:0000256" key="8">
    <source>
        <dbReference type="RuleBase" id="RU363032"/>
    </source>
</evidence>
<dbReference type="EMBL" id="PTJD01000002">
    <property type="protein sequence ID" value="PPK98153.1"/>
    <property type="molecule type" value="Genomic_DNA"/>
</dbReference>
<feature type="transmembrane region" description="Helical" evidence="8">
    <location>
        <begin position="137"/>
        <end position="157"/>
    </location>
</feature>
<gene>
    <name evidence="11" type="ORF">CLV92_102306</name>
</gene>
<evidence type="ECO:0000256" key="4">
    <source>
        <dbReference type="ARBA" id="ARBA00022519"/>
    </source>
</evidence>
<dbReference type="GO" id="GO:0055085">
    <property type="term" value="P:transmembrane transport"/>
    <property type="evidence" value="ECO:0007669"/>
    <property type="project" value="InterPro"/>
</dbReference>
<feature type="transmembrane region" description="Helical" evidence="8">
    <location>
        <begin position="190"/>
        <end position="219"/>
    </location>
</feature>